<accession>K0SD62</accession>
<organism evidence="2 3">
    <name type="scientific">Thalassiosira oceanica</name>
    <name type="common">Marine diatom</name>
    <dbReference type="NCBI Taxonomy" id="159749"/>
    <lineage>
        <taxon>Eukaryota</taxon>
        <taxon>Sar</taxon>
        <taxon>Stramenopiles</taxon>
        <taxon>Ochrophyta</taxon>
        <taxon>Bacillariophyta</taxon>
        <taxon>Coscinodiscophyceae</taxon>
        <taxon>Thalassiosirophycidae</taxon>
        <taxon>Thalassiosirales</taxon>
        <taxon>Thalassiosiraceae</taxon>
        <taxon>Thalassiosira</taxon>
    </lineage>
</organism>
<reference evidence="2 3" key="1">
    <citation type="journal article" date="2012" name="Genome Biol.">
        <title>Genome and low-iron response of an oceanic diatom adapted to chronic iron limitation.</title>
        <authorList>
            <person name="Lommer M."/>
            <person name="Specht M."/>
            <person name="Roy A.S."/>
            <person name="Kraemer L."/>
            <person name="Andreson R."/>
            <person name="Gutowska M.A."/>
            <person name="Wolf J."/>
            <person name="Bergner S.V."/>
            <person name="Schilhabel M.B."/>
            <person name="Klostermeier U.C."/>
            <person name="Beiko R.G."/>
            <person name="Rosenstiel P."/>
            <person name="Hippler M."/>
            <person name="Laroche J."/>
        </authorList>
    </citation>
    <scope>NUCLEOTIDE SEQUENCE [LARGE SCALE GENOMIC DNA]</scope>
    <source>
        <strain evidence="2 3">CCMP1005</strain>
    </source>
</reference>
<gene>
    <name evidence="2" type="ORF">THAOC_16483</name>
</gene>
<protein>
    <submittedName>
        <fullName evidence="2">Uncharacterized protein</fullName>
    </submittedName>
</protein>
<evidence type="ECO:0000256" key="1">
    <source>
        <dbReference type="SAM" id="MobiDB-lite"/>
    </source>
</evidence>
<evidence type="ECO:0000313" key="3">
    <source>
        <dbReference type="Proteomes" id="UP000266841"/>
    </source>
</evidence>
<name>K0SD62_THAOC</name>
<sequence>MARDYGPRVDPSCSCTLAVPVCQFAGSNFGSILYLDYCPGGGLDRMLRTLALPVLALATCQYAAALNLVPTPPKQPPKFEGSASSRRRVMGASSVMPTGHSMQKTPPLQAYTISEPNKKNDWWMPKWEDFLPKSAESAGHGLAIPAKKPLMPNLEIENSLTVVDDDGSASELAVLKMQFESIKKQNDVLESALQKLTTTVEKQSALIMKLQLGKSSDLTEGANKILEDDNGILRRRIRALEGELSDVAFETRKSMSKPDVAEPKAPSTPPSGFQSVSIDQLQDQIRQYELERSSVRRLFGLGVMRAVGKVGQAVSLFNPARNLKSWGNMWA</sequence>
<feature type="region of interest" description="Disordered" evidence="1">
    <location>
        <begin position="253"/>
        <end position="275"/>
    </location>
</feature>
<dbReference type="Proteomes" id="UP000266841">
    <property type="component" value="Unassembled WGS sequence"/>
</dbReference>
<dbReference type="EMBL" id="AGNL01018560">
    <property type="protein sequence ID" value="EJK62889.1"/>
    <property type="molecule type" value="Genomic_DNA"/>
</dbReference>
<evidence type="ECO:0000313" key="2">
    <source>
        <dbReference type="EMBL" id="EJK62889.1"/>
    </source>
</evidence>
<dbReference type="eggNOG" id="ENOG502TBBG">
    <property type="taxonomic scope" value="Eukaryota"/>
</dbReference>
<proteinExistence type="predicted"/>
<keyword evidence="3" id="KW-1185">Reference proteome</keyword>
<comment type="caution">
    <text evidence="2">The sequence shown here is derived from an EMBL/GenBank/DDBJ whole genome shotgun (WGS) entry which is preliminary data.</text>
</comment>
<dbReference type="AlphaFoldDB" id="K0SD62"/>